<dbReference type="EMBL" id="ML209596">
    <property type="protein sequence ID" value="TFK58151.1"/>
    <property type="molecule type" value="Genomic_DNA"/>
</dbReference>
<gene>
    <name evidence="1" type="ORF">BDN72DRAFT_907028</name>
</gene>
<dbReference type="Proteomes" id="UP000308600">
    <property type="component" value="Unassembled WGS sequence"/>
</dbReference>
<reference evidence="1 2" key="1">
    <citation type="journal article" date="2019" name="Nat. Ecol. Evol.">
        <title>Megaphylogeny resolves global patterns of mushroom evolution.</title>
        <authorList>
            <person name="Varga T."/>
            <person name="Krizsan K."/>
            <person name="Foldi C."/>
            <person name="Dima B."/>
            <person name="Sanchez-Garcia M."/>
            <person name="Sanchez-Ramirez S."/>
            <person name="Szollosi G.J."/>
            <person name="Szarkandi J.G."/>
            <person name="Papp V."/>
            <person name="Albert L."/>
            <person name="Andreopoulos W."/>
            <person name="Angelini C."/>
            <person name="Antonin V."/>
            <person name="Barry K.W."/>
            <person name="Bougher N.L."/>
            <person name="Buchanan P."/>
            <person name="Buyck B."/>
            <person name="Bense V."/>
            <person name="Catcheside P."/>
            <person name="Chovatia M."/>
            <person name="Cooper J."/>
            <person name="Damon W."/>
            <person name="Desjardin D."/>
            <person name="Finy P."/>
            <person name="Geml J."/>
            <person name="Haridas S."/>
            <person name="Hughes K."/>
            <person name="Justo A."/>
            <person name="Karasinski D."/>
            <person name="Kautmanova I."/>
            <person name="Kiss B."/>
            <person name="Kocsube S."/>
            <person name="Kotiranta H."/>
            <person name="LaButti K.M."/>
            <person name="Lechner B.E."/>
            <person name="Liimatainen K."/>
            <person name="Lipzen A."/>
            <person name="Lukacs Z."/>
            <person name="Mihaltcheva S."/>
            <person name="Morgado L.N."/>
            <person name="Niskanen T."/>
            <person name="Noordeloos M.E."/>
            <person name="Ohm R.A."/>
            <person name="Ortiz-Santana B."/>
            <person name="Ovrebo C."/>
            <person name="Racz N."/>
            <person name="Riley R."/>
            <person name="Savchenko A."/>
            <person name="Shiryaev A."/>
            <person name="Soop K."/>
            <person name="Spirin V."/>
            <person name="Szebenyi C."/>
            <person name="Tomsovsky M."/>
            <person name="Tulloss R.E."/>
            <person name="Uehling J."/>
            <person name="Grigoriev I.V."/>
            <person name="Vagvolgyi C."/>
            <person name="Papp T."/>
            <person name="Martin F.M."/>
            <person name="Miettinen O."/>
            <person name="Hibbett D.S."/>
            <person name="Nagy L.G."/>
        </authorList>
    </citation>
    <scope>NUCLEOTIDE SEQUENCE [LARGE SCALE GENOMIC DNA]</scope>
    <source>
        <strain evidence="1 2">NL-1719</strain>
    </source>
</reference>
<organism evidence="1 2">
    <name type="scientific">Pluteus cervinus</name>
    <dbReference type="NCBI Taxonomy" id="181527"/>
    <lineage>
        <taxon>Eukaryota</taxon>
        <taxon>Fungi</taxon>
        <taxon>Dikarya</taxon>
        <taxon>Basidiomycota</taxon>
        <taxon>Agaricomycotina</taxon>
        <taxon>Agaricomycetes</taxon>
        <taxon>Agaricomycetidae</taxon>
        <taxon>Agaricales</taxon>
        <taxon>Pluteineae</taxon>
        <taxon>Pluteaceae</taxon>
        <taxon>Pluteus</taxon>
    </lineage>
</organism>
<protein>
    <submittedName>
        <fullName evidence="1">Uncharacterized protein</fullName>
    </submittedName>
</protein>
<accession>A0ACD2ZXZ5</accession>
<evidence type="ECO:0000313" key="1">
    <source>
        <dbReference type="EMBL" id="TFK58151.1"/>
    </source>
</evidence>
<sequence length="322" mass="35720">MHVQVNHVHSDSASLDLTFPTSTLSAAFASALFGSSQASPCSVVITAGLRSDDAFMTPLHCKVDPMAERDVVLGQDWHNLYKIYVYSQLTQKPPPSSATAQSVWNSRPIVDRHRHADDFSMSSSMKYPDVGYILSPFTLLSPTVESISILLKQHGIYDKEVPLQVGLRALYHHILHGLCFYRTGVECAHVAGDLPLRENVVVNIIDTLSSFRGGPVYAHNLREACVAVGIRTRFNARYDTVVALLQSRRDSILDFPDLDLERIINKFQTHDRSDLLAIAAAHGLSYFGPSDNPEDIVLKHLLSGECGEDISEMLLKLVMFDE</sequence>
<proteinExistence type="predicted"/>
<evidence type="ECO:0000313" key="2">
    <source>
        <dbReference type="Proteomes" id="UP000308600"/>
    </source>
</evidence>
<keyword evidence="2" id="KW-1185">Reference proteome</keyword>
<name>A0ACD2ZXZ5_9AGAR</name>